<dbReference type="Proteomes" id="UP000198855">
    <property type="component" value="Unassembled WGS sequence"/>
</dbReference>
<dbReference type="STRING" id="1045775.SAMN05216378_0769"/>
<dbReference type="InterPro" id="IPR018062">
    <property type="entry name" value="HTH_AraC-typ_CS"/>
</dbReference>
<dbReference type="Gene3D" id="2.60.120.10">
    <property type="entry name" value="Jelly Rolls"/>
    <property type="match status" value="1"/>
</dbReference>
<evidence type="ECO:0000256" key="1">
    <source>
        <dbReference type="ARBA" id="ARBA00023015"/>
    </source>
</evidence>
<dbReference type="InterPro" id="IPR009057">
    <property type="entry name" value="Homeodomain-like_sf"/>
</dbReference>
<dbReference type="SUPFAM" id="SSF46689">
    <property type="entry name" value="Homeodomain-like"/>
    <property type="match status" value="2"/>
</dbReference>
<dbReference type="Pfam" id="PF12833">
    <property type="entry name" value="HTH_18"/>
    <property type="match status" value="1"/>
</dbReference>
<dbReference type="EMBL" id="FOMT01000001">
    <property type="protein sequence ID" value="SFD63746.1"/>
    <property type="molecule type" value="Genomic_DNA"/>
</dbReference>
<reference evidence="6" key="1">
    <citation type="submission" date="2016-10" db="EMBL/GenBank/DDBJ databases">
        <authorList>
            <person name="Varghese N."/>
            <person name="Submissions S."/>
        </authorList>
    </citation>
    <scope>NUCLEOTIDE SEQUENCE [LARGE SCALE GENOMIC DNA]</scope>
    <source>
        <strain evidence="6">CGMCC 1.10784</strain>
    </source>
</reference>
<dbReference type="GO" id="GO:0043565">
    <property type="term" value="F:sequence-specific DNA binding"/>
    <property type="evidence" value="ECO:0007669"/>
    <property type="project" value="InterPro"/>
</dbReference>
<dbReference type="GO" id="GO:0003700">
    <property type="term" value="F:DNA-binding transcription factor activity"/>
    <property type="evidence" value="ECO:0007669"/>
    <property type="project" value="InterPro"/>
</dbReference>
<dbReference type="InterPro" id="IPR014710">
    <property type="entry name" value="RmlC-like_jellyroll"/>
</dbReference>
<keyword evidence="3" id="KW-0804">Transcription</keyword>
<evidence type="ECO:0000313" key="5">
    <source>
        <dbReference type="EMBL" id="SFD63746.1"/>
    </source>
</evidence>
<evidence type="ECO:0000313" key="6">
    <source>
        <dbReference type="Proteomes" id="UP000198855"/>
    </source>
</evidence>
<organism evidence="5 6">
    <name type="scientific">Paenibacillus catalpae</name>
    <dbReference type="NCBI Taxonomy" id="1045775"/>
    <lineage>
        <taxon>Bacteria</taxon>
        <taxon>Bacillati</taxon>
        <taxon>Bacillota</taxon>
        <taxon>Bacilli</taxon>
        <taxon>Bacillales</taxon>
        <taxon>Paenibacillaceae</taxon>
        <taxon>Paenibacillus</taxon>
    </lineage>
</organism>
<dbReference type="InterPro" id="IPR020449">
    <property type="entry name" value="Tscrpt_reg_AraC-type_HTH"/>
</dbReference>
<dbReference type="Pfam" id="PF02311">
    <property type="entry name" value="AraC_binding"/>
    <property type="match status" value="1"/>
</dbReference>
<sequence length="277" mass="31986">MIMDYEFFNGFTPRIIEVAIRNKQVWEQLEYQLARERTGVHSLGYVYSGEGVLTFDGEEKSLAPGDLFQIWPGHPLRLTSSRSNPLHFYSFLFQYRTVQWDGGTMLSREASGKLPLQLGNAGPEQMALESVFREAYEQWHDKNNGYEWHVKLQMLNALRLIQGLGANREDHPGAVTAVQKAIQYMKQSFKENLTRDQLAENISLSPGYFSILFKAHTGVSPIRYLNKIRIDQSKLLLRNTDLPIKQIAEESGFEDSFYFSRLFQKETGMSPRDFRKS</sequence>
<dbReference type="PRINTS" id="PR00032">
    <property type="entry name" value="HTHARAC"/>
</dbReference>
<feature type="domain" description="HTH araC/xylS-type" evidence="4">
    <location>
        <begin position="179"/>
        <end position="277"/>
    </location>
</feature>
<keyword evidence="6" id="KW-1185">Reference proteome</keyword>
<name>A0A1I1TYM6_9BACL</name>
<proteinExistence type="predicted"/>
<accession>A0A1I1TYM6</accession>
<dbReference type="PANTHER" id="PTHR43280">
    <property type="entry name" value="ARAC-FAMILY TRANSCRIPTIONAL REGULATOR"/>
    <property type="match status" value="1"/>
</dbReference>
<evidence type="ECO:0000256" key="3">
    <source>
        <dbReference type="ARBA" id="ARBA00023163"/>
    </source>
</evidence>
<dbReference type="InterPro" id="IPR003313">
    <property type="entry name" value="AraC-bd"/>
</dbReference>
<dbReference type="SUPFAM" id="SSF51215">
    <property type="entry name" value="Regulatory protein AraC"/>
    <property type="match status" value="1"/>
</dbReference>
<evidence type="ECO:0000256" key="2">
    <source>
        <dbReference type="ARBA" id="ARBA00023125"/>
    </source>
</evidence>
<dbReference type="PROSITE" id="PS01124">
    <property type="entry name" value="HTH_ARAC_FAMILY_2"/>
    <property type="match status" value="1"/>
</dbReference>
<evidence type="ECO:0000259" key="4">
    <source>
        <dbReference type="PROSITE" id="PS01124"/>
    </source>
</evidence>
<protein>
    <submittedName>
        <fullName evidence="5">AraC-like ligand binding domain-containing protein</fullName>
    </submittedName>
</protein>
<keyword evidence="2" id="KW-0238">DNA-binding</keyword>
<dbReference type="Gene3D" id="1.10.10.60">
    <property type="entry name" value="Homeodomain-like"/>
    <property type="match status" value="2"/>
</dbReference>
<dbReference type="AlphaFoldDB" id="A0A1I1TYM6"/>
<dbReference type="RefSeq" id="WP_245772870.1">
    <property type="nucleotide sequence ID" value="NZ_FOMT01000001.1"/>
</dbReference>
<dbReference type="InterPro" id="IPR018060">
    <property type="entry name" value="HTH_AraC"/>
</dbReference>
<gene>
    <name evidence="5" type="ORF">SAMN05216378_0769</name>
</gene>
<dbReference type="PROSITE" id="PS00041">
    <property type="entry name" value="HTH_ARAC_FAMILY_1"/>
    <property type="match status" value="1"/>
</dbReference>
<dbReference type="InterPro" id="IPR037923">
    <property type="entry name" value="HTH-like"/>
</dbReference>
<dbReference type="PANTHER" id="PTHR43280:SF2">
    <property type="entry name" value="HTH-TYPE TRANSCRIPTIONAL REGULATOR EXSA"/>
    <property type="match status" value="1"/>
</dbReference>
<dbReference type="SMART" id="SM00342">
    <property type="entry name" value="HTH_ARAC"/>
    <property type="match status" value="1"/>
</dbReference>
<keyword evidence="1" id="KW-0805">Transcription regulation</keyword>